<feature type="transmembrane region" description="Helical" evidence="6">
    <location>
        <begin position="119"/>
        <end position="138"/>
    </location>
</feature>
<dbReference type="Proteomes" id="UP000077381">
    <property type="component" value="Unassembled WGS sequence"/>
</dbReference>
<feature type="transmembrane region" description="Helical" evidence="6">
    <location>
        <begin position="94"/>
        <end position="113"/>
    </location>
</feature>
<reference evidence="8 9" key="1">
    <citation type="submission" date="2015-12" db="EMBL/GenBank/DDBJ databases">
        <title>Genome sequence of Streptomyces sp. G25.</title>
        <authorList>
            <person name="Poehlein A."/>
            <person name="Roettig A."/>
            <person name="Hiessl S."/>
            <person name="Hauschild P."/>
            <person name="Schauer J."/>
            <person name="Madkour M.H."/>
            <person name="Al-Ansari A.M."/>
            <person name="Almakishah N.H."/>
            <person name="Steinbuechel A."/>
            <person name="Daniel R."/>
        </authorList>
    </citation>
    <scope>NUCLEOTIDE SEQUENCE [LARGE SCALE GENOMIC DNA]</scope>
    <source>
        <strain evidence="9">G25(2015)</strain>
    </source>
</reference>
<name>A0A177HQL4_9ACTN</name>
<comment type="subcellular location">
    <subcellularLocation>
        <location evidence="1">Membrane</location>
        <topology evidence="1">Multi-pass membrane protein</topology>
    </subcellularLocation>
</comment>
<organism evidence="8 9">
    <name type="scientific">Streptomyces jeddahensis</name>
    <dbReference type="NCBI Taxonomy" id="1716141"/>
    <lineage>
        <taxon>Bacteria</taxon>
        <taxon>Bacillati</taxon>
        <taxon>Actinomycetota</taxon>
        <taxon>Actinomycetes</taxon>
        <taxon>Kitasatosporales</taxon>
        <taxon>Streptomycetaceae</taxon>
        <taxon>Streptomyces</taxon>
    </lineage>
</organism>
<feature type="transmembrane region" description="Helical" evidence="6">
    <location>
        <begin position="507"/>
        <end position="524"/>
    </location>
</feature>
<feature type="transmembrane region" description="Helical" evidence="6">
    <location>
        <begin position="478"/>
        <end position="495"/>
    </location>
</feature>
<evidence type="ECO:0000259" key="7">
    <source>
        <dbReference type="Pfam" id="PF13515"/>
    </source>
</evidence>
<feature type="compositionally biased region" description="Basic and acidic residues" evidence="5">
    <location>
        <begin position="240"/>
        <end position="253"/>
    </location>
</feature>
<dbReference type="EMBL" id="LOHS01000088">
    <property type="protein sequence ID" value="OAH12727.1"/>
    <property type="molecule type" value="Genomic_DNA"/>
</dbReference>
<gene>
    <name evidence="8" type="ORF">STSP_40730</name>
</gene>
<feature type="region of interest" description="Disordered" evidence="5">
    <location>
        <begin position="221"/>
        <end position="253"/>
    </location>
</feature>
<feature type="transmembrane region" description="Helical" evidence="6">
    <location>
        <begin position="530"/>
        <end position="549"/>
    </location>
</feature>
<evidence type="ECO:0000256" key="2">
    <source>
        <dbReference type="ARBA" id="ARBA00022692"/>
    </source>
</evidence>
<evidence type="ECO:0000313" key="9">
    <source>
        <dbReference type="Proteomes" id="UP000077381"/>
    </source>
</evidence>
<keyword evidence="9" id="KW-1185">Reference proteome</keyword>
<evidence type="ECO:0000256" key="5">
    <source>
        <dbReference type="SAM" id="MobiDB-lite"/>
    </source>
</evidence>
<feature type="transmembrane region" description="Helical" evidence="6">
    <location>
        <begin position="46"/>
        <end position="64"/>
    </location>
</feature>
<feature type="transmembrane region" description="Helical" evidence="6">
    <location>
        <begin position="168"/>
        <end position="188"/>
    </location>
</feature>
<evidence type="ECO:0000313" key="8">
    <source>
        <dbReference type="EMBL" id="OAH12727.1"/>
    </source>
</evidence>
<proteinExistence type="predicted"/>
<dbReference type="PATRIC" id="fig|1716141.3.peg.4285"/>
<evidence type="ECO:0000256" key="6">
    <source>
        <dbReference type="SAM" id="Phobius"/>
    </source>
</evidence>
<evidence type="ECO:0000256" key="1">
    <source>
        <dbReference type="ARBA" id="ARBA00004141"/>
    </source>
</evidence>
<dbReference type="InterPro" id="IPR049453">
    <property type="entry name" value="Memb_transporter_dom"/>
</dbReference>
<keyword evidence="4 6" id="KW-0472">Membrane</keyword>
<dbReference type="Pfam" id="PF13515">
    <property type="entry name" value="FUSC_2"/>
    <property type="match status" value="1"/>
</dbReference>
<dbReference type="GO" id="GO:0016020">
    <property type="term" value="C:membrane"/>
    <property type="evidence" value="ECO:0007669"/>
    <property type="project" value="UniProtKB-SubCell"/>
</dbReference>
<feature type="transmembrane region" description="Helical" evidence="6">
    <location>
        <begin position="451"/>
        <end position="472"/>
    </location>
</feature>
<evidence type="ECO:0000256" key="3">
    <source>
        <dbReference type="ARBA" id="ARBA00022989"/>
    </source>
</evidence>
<dbReference type="STRING" id="1716141.STSP_40730"/>
<keyword evidence="3 6" id="KW-1133">Transmembrane helix</keyword>
<dbReference type="AlphaFoldDB" id="A0A177HQL4"/>
<feature type="region of interest" description="Disordered" evidence="5">
    <location>
        <begin position="676"/>
        <end position="710"/>
    </location>
</feature>
<feature type="compositionally biased region" description="Low complexity" evidence="5">
    <location>
        <begin position="222"/>
        <end position="235"/>
    </location>
</feature>
<protein>
    <recommendedName>
        <fullName evidence="7">Integral membrane bound transporter domain-containing protein</fullName>
    </recommendedName>
</protein>
<comment type="caution">
    <text evidence="8">The sequence shown here is derived from an EMBL/GenBank/DDBJ whole genome shotgun (WGS) entry which is preliminary data.</text>
</comment>
<feature type="region of interest" description="Disordered" evidence="5">
    <location>
        <begin position="1"/>
        <end position="23"/>
    </location>
</feature>
<keyword evidence="2 6" id="KW-0812">Transmembrane</keyword>
<sequence>MLTMGPEAEDTGSATARARARPARAMRRAATLRHGTGASACAARRAVRVTVAAVAAFYLCLYGLHQPVTATYALFAAVAMAGLSRIPGTGRQRAAVVLRVLPVGWVLVAAGTLLAVNTWAAVAGMLVIGFLLAFAAAAGPRLGGAAPGLQLLYILPCFPPYAPETLGQRLSGMTLGILLLVLAEILLLPDPPATSYRALSADAAATAARCATELANPPWTLSAESRSAARSAGEALRPLHVPESERPAGPGPRERALAHTGMAARVLLARLQDVPAPGPQGRHPPSVELLHEIADSARRTATALRTGSPAGPVRLPDALARYRRLRTVPADGATRETTSMVMHRQAMLIEAAHAGVTLATAADLALGRRRLPAPAQDAGFWYAGHGAVRLWAHRLVAHLSPRSVYFQNAVRISLALAAARTVAGVDSLPHGFWAMLAALTLIRTTAAQTGAIVRQALVGALLGALAAAALLVSVGGNTTAYAVALPVVMLATFWIGPTRGAGWAQGLFTLVVSFVFAQLAPATWQLAEVRFLDVLTGSVIGLVIGLLAWPRGAQEELRRDVAVLLGTIGSTISSTTSVLTGGQAQDRGSGPSLQHALVLAESSYAQYQSEPRRSGTPGVDWQAALMAGHHALRGSRRLLDPGTWDGGRPLAPVHGAGLARDGDDLARRYELVGTLLADARPPASPSGHPDSGKADSLQPQGSPDPPPLYYDAEAWLQGLAVDLDRITQATAASVAGPSLKGEGASGT</sequence>
<evidence type="ECO:0000256" key="4">
    <source>
        <dbReference type="ARBA" id="ARBA00023136"/>
    </source>
</evidence>
<feature type="domain" description="Integral membrane bound transporter" evidence="7">
    <location>
        <begin position="422"/>
        <end position="544"/>
    </location>
</feature>
<accession>A0A177HQL4</accession>